<organism evidence="2 3">
    <name type="scientific">Nonomuraea wenchangensis</name>
    <dbReference type="NCBI Taxonomy" id="568860"/>
    <lineage>
        <taxon>Bacteria</taxon>
        <taxon>Bacillati</taxon>
        <taxon>Actinomycetota</taxon>
        <taxon>Actinomycetes</taxon>
        <taxon>Streptosporangiales</taxon>
        <taxon>Streptosporangiaceae</taxon>
        <taxon>Nonomuraea</taxon>
    </lineage>
</organism>
<dbReference type="RefSeq" id="WP_091075482.1">
    <property type="nucleotide sequence ID" value="NZ_FOHX01000001.1"/>
</dbReference>
<sequence length="97" mass="9614">MIRKLSAVVLLTAGALAMAAAPATAATGRLVLHGETGRVVINPGPGCYGSGTPYSGVTNDTDTAVTAYSGSGCTGLSLVVQPGRSTTGEFRSVRVSS</sequence>
<dbReference type="Proteomes" id="UP000199361">
    <property type="component" value="Unassembled WGS sequence"/>
</dbReference>
<dbReference type="STRING" id="568860.SAMN05421811_101141"/>
<accession>A0A1H9YRK8</accession>
<dbReference type="AlphaFoldDB" id="A0A1H9YRK8"/>
<evidence type="ECO:0000313" key="3">
    <source>
        <dbReference type="Proteomes" id="UP000199361"/>
    </source>
</evidence>
<keyword evidence="3" id="KW-1185">Reference proteome</keyword>
<reference evidence="2 3" key="1">
    <citation type="submission" date="2016-10" db="EMBL/GenBank/DDBJ databases">
        <authorList>
            <person name="de Groot N.N."/>
        </authorList>
    </citation>
    <scope>NUCLEOTIDE SEQUENCE [LARGE SCALE GENOMIC DNA]</scope>
    <source>
        <strain evidence="2 3">CGMCC 4.5598</strain>
    </source>
</reference>
<feature type="signal peptide" evidence="1">
    <location>
        <begin position="1"/>
        <end position="25"/>
    </location>
</feature>
<feature type="chain" id="PRO_5011789617" evidence="1">
    <location>
        <begin position="26"/>
        <end position="97"/>
    </location>
</feature>
<dbReference type="EMBL" id="FOHX01000001">
    <property type="protein sequence ID" value="SES71790.1"/>
    <property type="molecule type" value="Genomic_DNA"/>
</dbReference>
<evidence type="ECO:0000256" key="1">
    <source>
        <dbReference type="SAM" id="SignalP"/>
    </source>
</evidence>
<gene>
    <name evidence="2" type="ORF">SAMN05421811_101141</name>
</gene>
<evidence type="ECO:0000313" key="2">
    <source>
        <dbReference type="EMBL" id="SES71790.1"/>
    </source>
</evidence>
<dbReference type="OrthoDB" id="3542365at2"/>
<keyword evidence="1" id="KW-0732">Signal</keyword>
<name>A0A1H9YRK8_9ACTN</name>
<proteinExistence type="predicted"/>
<protein>
    <submittedName>
        <fullName evidence="2">Uncharacterized protein</fullName>
    </submittedName>
</protein>